<dbReference type="RefSeq" id="WP_000724416.1">
    <property type="nucleotide sequence ID" value="NZ_CP015350.1"/>
</dbReference>
<protein>
    <recommendedName>
        <fullName evidence="3">Phr family secreted Rap phosphatase inhibitor</fullName>
    </recommendedName>
</protein>
<organism evidence="1 2">
    <name type="scientific">Bacillus thuringiensis</name>
    <dbReference type="NCBI Taxonomy" id="1428"/>
    <lineage>
        <taxon>Bacteria</taxon>
        <taxon>Bacillati</taxon>
        <taxon>Bacillota</taxon>
        <taxon>Bacilli</taxon>
        <taxon>Bacillales</taxon>
        <taxon>Bacillaceae</taxon>
        <taxon>Bacillus</taxon>
        <taxon>Bacillus cereus group</taxon>
    </lineage>
</organism>
<proteinExistence type="predicted"/>
<evidence type="ECO:0008006" key="3">
    <source>
        <dbReference type="Google" id="ProtNLM"/>
    </source>
</evidence>
<sequence length="43" mass="4662">MKKITIRVLGIMAAFTLVIGIYSPTEKDHSHVHTLMEHGDGGG</sequence>
<dbReference type="AlphaFoldDB" id="A0A9W3SHB6"/>
<evidence type="ECO:0000313" key="2">
    <source>
        <dbReference type="Proteomes" id="UP000092743"/>
    </source>
</evidence>
<dbReference type="EMBL" id="CP015350">
    <property type="protein sequence ID" value="ANS50947.1"/>
    <property type="molecule type" value="Genomic_DNA"/>
</dbReference>
<name>A0A9W3SHB6_BACTU</name>
<accession>A0A9W3SHB6</accession>
<dbReference type="Proteomes" id="UP000092743">
    <property type="component" value="Chromosome"/>
</dbReference>
<gene>
    <name evidence="1" type="ORF">BT246_56490</name>
</gene>
<reference evidence="1 2" key="1">
    <citation type="submission" date="2016-04" db="EMBL/GenBank/DDBJ databases">
        <title>High quality genome of the nematocidal Bacillus thuringiensis MYBT18246.</title>
        <authorList>
            <person name="Hollensteiner J."/>
            <person name="Poehlein A."/>
            <person name="Sproeer C."/>
            <person name="Bunk B."/>
            <person name="Rosenstiel P."/>
            <person name="Schulenburg H."/>
            <person name="Liesegang H."/>
        </authorList>
    </citation>
    <scope>NUCLEOTIDE SEQUENCE [LARGE SCALE GENOMIC DNA]</scope>
    <source>
        <strain evidence="1 2">MYBT18246</strain>
    </source>
</reference>
<evidence type="ECO:0000313" key="1">
    <source>
        <dbReference type="EMBL" id="ANS50947.1"/>
    </source>
</evidence>